<gene>
    <name evidence="3" type="ORF">MATL_G00199920</name>
</gene>
<feature type="region of interest" description="Disordered" evidence="1">
    <location>
        <begin position="351"/>
        <end position="374"/>
    </location>
</feature>
<evidence type="ECO:0000313" key="3">
    <source>
        <dbReference type="EMBL" id="KAG7462153.1"/>
    </source>
</evidence>
<dbReference type="EMBL" id="JAFDVH010000017">
    <property type="protein sequence ID" value="KAG7462153.1"/>
    <property type="molecule type" value="Genomic_DNA"/>
</dbReference>
<proteinExistence type="predicted"/>
<accession>A0A9D3PLZ5</accession>
<dbReference type="InterPro" id="IPR042307">
    <property type="entry name" value="Reeler_sf"/>
</dbReference>
<dbReference type="GO" id="GO:0016020">
    <property type="term" value="C:membrane"/>
    <property type="evidence" value="ECO:0007669"/>
    <property type="project" value="TreeGrafter"/>
</dbReference>
<dbReference type="AlphaFoldDB" id="A0A9D3PLZ5"/>
<dbReference type="OrthoDB" id="6418377at2759"/>
<evidence type="ECO:0000313" key="4">
    <source>
        <dbReference type="Proteomes" id="UP001046870"/>
    </source>
</evidence>
<feature type="compositionally biased region" description="Polar residues" evidence="1">
    <location>
        <begin position="357"/>
        <end position="374"/>
    </location>
</feature>
<evidence type="ECO:0000259" key="2">
    <source>
        <dbReference type="PROSITE" id="PS51019"/>
    </source>
</evidence>
<dbReference type="Proteomes" id="UP001046870">
    <property type="component" value="Chromosome 17"/>
</dbReference>
<name>A0A9D3PLZ5_MEGAT</name>
<dbReference type="PROSITE" id="PS51019">
    <property type="entry name" value="REELIN"/>
    <property type="match status" value="1"/>
</dbReference>
<organism evidence="3 4">
    <name type="scientific">Megalops atlanticus</name>
    <name type="common">Tarpon</name>
    <name type="synonym">Clupea gigantea</name>
    <dbReference type="NCBI Taxonomy" id="7932"/>
    <lineage>
        <taxon>Eukaryota</taxon>
        <taxon>Metazoa</taxon>
        <taxon>Chordata</taxon>
        <taxon>Craniata</taxon>
        <taxon>Vertebrata</taxon>
        <taxon>Euteleostomi</taxon>
        <taxon>Actinopterygii</taxon>
        <taxon>Neopterygii</taxon>
        <taxon>Teleostei</taxon>
        <taxon>Elopiformes</taxon>
        <taxon>Megalopidae</taxon>
        <taxon>Megalops</taxon>
    </lineage>
</organism>
<dbReference type="PANTHER" id="PTHR45828">
    <property type="entry name" value="CYTOCHROME B561/FERRIC REDUCTASE TRANSMEMBRANE"/>
    <property type="match status" value="1"/>
</dbReference>
<feature type="domain" description="Reelin" evidence="2">
    <location>
        <begin position="42"/>
        <end position="207"/>
    </location>
</feature>
<comment type="caution">
    <text evidence="3">The sequence shown here is derived from an EMBL/GenBank/DDBJ whole genome shotgun (WGS) entry which is preliminary data.</text>
</comment>
<dbReference type="PANTHER" id="PTHR45828:SF44">
    <property type="entry name" value="FERRIC-CHELATE REDUCTASE 1-RELATED"/>
    <property type="match status" value="1"/>
</dbReference>
<dbReference type="Gene3D" id="2.60.40.4060">
    <property type="entry name" value="Reeler domain"/>
    <property type="match status" value="1"/>
</dbReference>
<dbReference type="InterPro" id="IPR002861">
    <property type="entry name" value="Reeler_dom"/>
</dbReference>
<dbReference type="Pfam" id="PF02014">
    <property type="entry name" value="Reeler"/>
    <property type="match status" value="1"/>
</dbReference>
<keyword evidence="4" id="KW-1185">Reference proteome</keyword>
<dbReference type="CDD" id="cd08544">
    <property type="entry name" value="Reeler"/>
    <property type="match status" value="1"/>
</dbReference>
<protein>
    <recommendedName>
        <fullName evidence="2">Reelin domain-containing protein</fullName>
    </recommendedName>
</protein>
<evidence type="ECO:0000256" key="1">
    <source>
        <dbReference type="SAM" id="MobiDB-lite"/>
    </source>
</evidence>
<reference evidence="3" key="1">
    <citation type="submission" date="2021-01" db="EMBL/GenBank/DDBJ databases">
        <authorList>
            <person name="Zahm M."/>
            <person name="Roques C."/>
            <person name="Cabau C."/>
            <person name="Klopp C."/>
            <person name="Donnadieu C."/>
            <person name="Jouanno E."/>
            <person name="Lampietro C."/>
            <person name="Louis A."/>
            <person name="Herpin A."/>
            <person name="Echchiki A."/>
            <person name="Berthelot C."/>
            <person name="Parey E."/>
            <person name="Roest-Crollius H."/>
            <person name="Braasch I."/>
            <person name="Postlethwait J."/>
            <person name="Bobe J."/>
            <person name="Montfort J."/>
            <person name="Bouchez O."/>
            <person name="Begum T."/>
            <person name="Mejri S."/>
            <person name="Adams A."/>
            <person name="Chen W.-J."/>
            <person name="Guiguen Y."/>
        </authorList>
    </citation>
    <scope>NUCLEOTIDE SEQUENCE</scope>
    <source>
        <strain evidence="3">YG-15Mar2019-1</strain>
        <tissue evidence="3">Brain</tissue>
    </source>
</reference>
<sequence length="395" mass="40975">MEGCAGLCKGSEDAGRDTVPISMQKSDRLCVALLIGLCVWKSVSGYSNGNDIPASVCATLRVDHFGLMPQDSSPPYTVTANTSTYQPGDTIRVTLSGGSGFRGFLVVAQTVEGGVPVGSFSLPDAAETAVLPCGAEASALTQTRNSLKPNVAAIWTAPASDSLGNIVFRATFIKMLTTSAPFADGEISAATCGRTDICIRSPPGCDPAEKPPCLFALISFRNQSEVQGLIQMRGETPGYIAVGTELEQNKTSTMAAVSVPYPNGSFALLLSQFNGTALTDTSQPGPVKSVGSVSKGVLRCSSSINSTSILTDVTSGTIRALIPGNMRFFIATGTFVEGRLGTPNVTRSVTAELPAGTGSTQSPSEGSTPSRATNTSCQGLMLAASLFFRRLWSPD</sequence>
<dbReference type="InterPro" id="IPR051237">
    <property type="entry name" value="Ferric-chelate_Red/DefProt"/>
</dbReference>